<protein>
    <submittedName>
        <fullName evidence="2">Uncharacterized protein</fullName>
    </submittedName>
</protein>
<organism evidence="2 3">
    <name type="scientific">Acropora cervicornis</name>
    <name type="common">Staghorn coral</name>
    <dbReference type="NCBI Taxonomy" id="6130"/>
    <lineage>
        <taxon>Eukaryota</taxon>
        <taxon>Metazoa</taxon>
        <taxon>Cnidaria</taxon>
        <taxon>Anthozoa</taxon>
        <taxon>Hexacorallia</taxon>
        <taxon>Scleractinia</taxon>
        <taxon>Astrocoeniina</taxon>
        <taxon>Acroporidae</taxon>
        <taxon>Acropora</taxon>
    </lineage>
</organism>
<comment type="caution">
    <text evidence="2">The sequence shown here is derived from an EMBL/GenBank/DDBJ whole genome shotgun (WGS) entry which is preliminary data.</text>
</comment>
<evidence type="ECO:0000313" key="3">
    <source>
        <dbReference type="Proteomes" id="UP001249851"/>
    </source>
</evidence>
<dbReference type="EMBL" id="JARQWQ010000075">
    <property type="protein sequence ID" value="KAK2553706.1"/>
    <property type="molecule type" value="Genomic_DNA"/>
</dbReference>
<dbReference type="Proteomes" id="UP001249851">
    <property type="component" value="Unassembled WGS sequence"/>
</dbReference>
<keyword evidence="3" id="KW-1185">Reference proteome</keyword>
<gene>
    <name evidence="2" type="ORF">P5673_024935</name>
</gene>
<sequence>MTTSADENSALKRNSVHQTKLSLELQQLEKDRSIRLREMQKASQVFARRKEQIQGVREKASLRRVTSAPLKKDLENNSVRLRSTPSRESPDSTSPFVTTAPKLQSEPQKRKLQKTMTMPSLTTLPSSSSPTQFLYSGGVHPKSSSPLHRRRSLTLLEDTPANGTRIPIYSRNFCDLRGQRRNAQPTNSTNKF</sequence>
<reference evidence="2" key="2">
    <citation type="journal article" date="2023" name="Science">
        <title>Genomic signatures of disease resistance in endangered staghorn corals.</title>
        <authorList>
            <person name="Vollmer S.V."/>
            <person name="Selwyn J.D."/>
            <person name="Despard B.A."/>
            <person name="Roesel C.L."/>
        </authorList>
    </citation>
    <scope>NUCLEOTIDE SEQUENCE</scope>
    <source>
        <strain evidence="2">K2</strain>
    </source>
</reference>
<accession>A0AAD9Q2Y6</accession>
<proteinExistence type="predicted"/>
<evidence type="ECO:0000313" key="2">
    <source>
        <dbReference type="EMBL" id="KAK2553706.1"/>
    </source>
</evidence>
<reference evidence="2" key="1">
    <citation type="journal article" date="2023" name="G3 (Bethesda)">
        <title>Whole genome assembly and annotation of the endangered Caribbean coral Acropora cervicornis.</title>
        <authorList>
            <person name="Selwyn J.D."/>
            <person name="Vollmer S.V."/>
        </authorList>
    </citation>
    <scope>NUCLEOTIDE SEQUENCE</scope>
    <source>
        <strain evidence="2">K2</strain>
    </source>
</reference>
<evidence type="ECO:0000256" key="1">
    <source>
        <dbReference type="SAM" id="MobiDB-lite"/>
    </source>
</evidence>
<feature type="region of interest" description="Disordered" evidence="1">
    <location>
        <begin position="45"/>
        <end position="150"/>
    </location>
</feature>
<feature type="compositionally biased region" description="Polar residues" evidence="1">
    <location>
        <begin position="76"/>
        <end position="106"/>
    </location>
</feature>
<name>A0AAD9Q2Y6_ACRCE</name>
<feature type="compositionally biased region" description="Low complexity" evidence="1">
    <location>
        <begin position="115"/>
        <end position="131"/>
    </location>
</feature>
<dbReference type="AlphaFoldDB" id="A0AAD9Q2Y6"/>
<feature type="compositionally biased region" description="Basic and acidic residues" evidence="1">
    <location>
        <begin position="48"/>
        <end position="61"/>
    </location>
</feature>